<dbReference type="SUPFAM" id="SSF161098">
    <property type="entry name" value="MetI-like"/>
    <property type="match status" value="1"/>
</dbReference>
<evidence type="ECO:0000256" key="2">
    <source>
        <dbReference type="ARBA" id="ARBA00004429"/>
    </source>
</evidence>
<gene>
    <name evidence="14" type="ORF">Lepil_1897</name>
</gene>
<evidence type="ECO:0000256" key="8">
    <source>
        <dbReference type="ARBA" id="ARBA00022692"/>
    </source>
</evidence>
<comment type="function">
    <text evidence="1 12">Part of the binding-protein-dependent transport system for molybdenum; probably responsible for the translocation of the substrate across the membrane.</text>
</comment>
<dbReference type="FunFam" id="1.10.3720.10:FF:000054">
    <property type="entry name" value="Molybdenum transport system permease"/>
    <property type="match status" value="1"/>
</dbReference>
<comment type="subcellular location">
    <subcellularLocation>
        <location evidence="2">Cell inner membrane</location>
        <topology evidence="2">Multi-pass membrane protein</topology>
    </subcellularLocation>
    <subcellularLocation>
        <location evidence="11">Cell membrane</location>
        <topology evidence="11">Multi-pass membrane protein</topology>
    </subcellularLocation>
</comment>
<keyword evidence="8 11" id="KW-0812">Transmembrane</keyword>
<evidence type="ECO:0000256" key="9">
    <source>
        <dbReference type="ARBA" id="ARBA00022989"/>
    </source>
</evidence>
<evidence type="ECO:0000256" key="4">
    <source>
        <dbReference type="ARBA" id="ARBA00022448"/>
    </source>
</evidence>
<dbReference type="InterPro" id="IPR035906">
    <property type="entry name" value="MetI-like_sf"/>
</dbReference>
<dbReference type="CDD" id="cd06261">
    <property type="entry name" value="TM_PBP2"/>
    <property type="match status" value="1"/>
</dbReference>
<dbReference type="EMBL" id="JH597773">
    <property type="protein sequence ID" value="EHQ06580.1"/>
    <property type="molecule type" value="Genomic_DNA"/>
</dbReference>
<evidence type="ECO:0000256" key="3">
    <source>
        <dbReference type="ARBA" id="ARBA00007069"/>
    </source>
</evidence>
<feature type="transmembrane region" description="Helical" evidence="11">
    <location>
        <begin position="50"/>
        <end position="72"/>
    </location>
</feature>
<keyword evidence="7" id="KW-0997">Cell inner membrane</keyword>
<keyword evidence="6 12" id="KW-0500">Molybdenum</keyword>
<dbReference type="InterPro" id="IPR000515">
    <property type="entry name" value="MetI-like"/>
</dbReference>
<dbReference type="PANTHER" id="PTHR30183:SF8">
    <property type="entry name" value="MOLYBDENUM TRANSPORT SYSTEM PERMEASE"/>
    <property type="match status" value="1"/>
</dbReference>
<dbReference type="GO" id="GO:0015098">
    <property type="term" value="F:molybdate ion transmembrane transporter activity"/>
    <property type="evidence" value="ECO:0007669"/>
    <property type="project" value="UniProtKB-UniRule"/>
</dbReference>
<feature type="transmembrane region" description="Helical" evidence="11">
    <location>
        <begin position="197"/>
        <end position="218"/>
    </location>
</feature>
<feature type="transmembrane region" description="Helical" evidence="11">
    <location>
        <begin position="84"/>
        <end position="105"/>
    </location>
</feature>
<name>H2CE28_9LEPT</name>
<keyword evidence="4 11" id="KW-0813">Transport</keyword>
<proteinExistence type="inferred from homology"/>
<keyword evidence="10 11" id="KW-0472">Membrane</keyword>
<dbReference type="NCBIfam" id="TIGR02141">
    <property type="entry name" value="modB_ABC"/>
    <property type="match status" value="1"/>
</dbReference>
<organism evidence="14 15">
    <name type="scientific">Leptonema illini DSM 21528</name>
    <dbReference type="NCBI Taxonomy" id="929563"/>
    <lineage>
        <taxon>Bacteria</taxon>
        <taxon>Pseudomonadati</taxon>
        <taxon>Spirochaetota</taxon>
        <taxon>Spirochaetia</taxon>
        <taxon>Leptospirales</taxon>
        <taxon>Leptospiraceae</taxon>
        <taxon>Leptonema</taxon>
    </lineage>
</organism>
<keyword evidence="5 12" id="KW-1003">Cell membrane</keyword>
<evidence type="ECO:0000256" key="1">
    <source>
        <dbReference type="ARBA" id="ARBA00002949"/>
    </source>
</evidence>
<comment type="similarity">
    <text evidence="3 12">Belongs to the binding-protein-dependent transport system permease family. CysTW subfamily.</text>
</comment>
<dbReference type="AlphaFoldDB" id="H2CE28"/>
<dbReference type="InterPro" id="IPR011867">
    <property type="entry name" value="ModB_ABC"/>
</dbReference>
<dbReference type="PROSITE" id="PS50928">
    <property type="entry name" value="ABC_TM1"/>
    <property type="match status" value="1"/>
</dbReference>
<evidence type="ECO:0000256" key="11">
    <source>
        <dbReference type="RuleBase" id="RU363032"/>
    </source>
</evidence>
<evidence type="ECO:0000256" key="7">
    <source>
        <dbReference type="ARBA" id="ARBA00022519"/>
    </source>
</evidence>
<evidence type="ECO:0000259" key="13">
    <source>
        <dbReference type="PROSITE" id="PS50928"/>
    </source>
</evidence>
<dbReference type="Proteomes" id="UP000005737">
    <property type="component" value="Unassembled WGS sequence"/>
</dbReference>
<keyword evidence="15" id="KW-1185">Reference proteome</keyword>
<protein>
    <recommendedName>
        <fullName evidence="12">Molybdenum transport system permease</fullName>
    </recommendedName>
</protein>
<feature type="transmembrane region" description="Helical" evidence="11">
    <location>
        <begin position="12"/>
        <end position="38"/>
    </location>
</feature>
<feature type="domain" description="ABC transmembrane type-1" evidence="13">
    <location>
        <begin position="12"/>
        <end position="216"/>
    </location>
</feature>
<evidence type="ECO:0000313" key="14">
    <source>
        <dbReference type="EMBL" id="EHQ06580.1"/>
    </source>
</evidence>
<dbReference type="RefSeq" id="WP_002772222.1">
    <property type="nucleotide sequence ID" value="NZ_JH597773.1"/>
</dbReference>
<dbReference type="Pfam" id="PF00528">
    <property type="entry name" value="BPD_transp_1"/>
    <property type="match status" value="1"/>
</dbReference>
<evidence type="ECO:0000313" key="15">
    <source>
        <dbReference type="Proteomes" id="UP000005737"/>
    </source>
</evidence>
<keyword evidence="9 11" id="KW-1133">Transmembrane helix</keyword>
<evidence type="ECO:0000256" key="10">
    <source>
        <dbReference type="ARBA" id="ARBA00023136"/>
    </source>
</evidence>
<dbReference type="PANTHER" id="PTHR30183">
    <property type="entry name" value="MOLYBDENUM TRANSPORT SYSTEM PERMEASE PROTEIN MODB"/>
    <property type="match status" value="1"/>
</dbReference>
<dbReference type="HOGENOM" id="CLU_016047_14_3_12"/>
<dbReference type="GO" id="GO:0005886">
    <property type="term" value="C:plasma membrane"/>
    <property type="evidence" value="ECO:0007669"/>
    <property type="project" value="UniProtKB-SubCell"/>
</dbReference>
<evidence type="ECO:0000256" key="6">
    <source>
        <dbReference type="ARBA" id="ARBA00022505"/>
    </source>
</evidence>
<comment type="caution">
    <text evidence="12">Lacks conserved residue(s) required for the propagation of feature annotation.</text>
</comment>
<evidence type="ECO:0000256" key="12">
    <source>
        <dbReference type="RuleBase" id="RU365097"/>
    </source>
</evidence>
<dbReference type="STRING" id="183.GCA_002009735_03230"/>
<evidence type="ECO:0000256" key="5">
    <source>
        <dbReference type="ARBA" id="ARBA00022475"/>
    </source>
</evidence>
<reference evidence="14 15" key="1">
    <citation type="submission" date="2011-10" db="EMBL/GenBank/DDBJ databases">
        <title>The Improved High-Quality Draft genome of Leptonema illini DSM 21528.</title>
        <authorList>
            <consortium name="US DOE Joint Genome Institute (JGI-PGF)"/>
            <person name="Lucas S."/>
            <person name="Copeland A."/>
            <person name="Lapidus A."/>
            <person name="Glavina del Rio T."/>
            <person name="Dalin E."/>
            <person name="Tice H."/>
            <person name="Bruce D."/>
            <person name="Goodwin L."/>
            <person name="Pitluck S."/>
            <person name="Peters L."/>
            <person name="Mikhailova N."/>
            <person name="Held B."/>
            <person name="Kyrpides N."/>
            <person name="Mavromatis K."/>
            <person name="Ivanova N."/>
            <person name="Markowitz V."/>
            <person name="Cheng J.-F."/>
            <person name="Hugenholtz P."/>
            <person name="Woyke T."/>
            <person name="Wu D."/>
            <person name="Gronow S."/>
            <person name="Wellnitz S."/>
            <person name="Brambilla E.-M."/>
            <person name="Klenk H.-P."/>
            <person name="Eisen J.A."/>
        </authorList>
    </citation>
    <scope>NUCLEOTIDE SEQUENCE [LARGE SCALE GENOMIC DNA]</scope>
    <source>
        <strain evidence="14 15">DSM 21528</strain>
    </source>
</reference>
<dbReference type="Gene3D" id="1.10.3720.10">
    <property type="entry name" value="MetI-like"/>
    <property type="match status" value="1"/>
</dbReference>
<sequence length="234" mass="25510">MIPLTSEDYSAIWVTVRLASTVTLILLIITIPLAWWLSRKATAFRRLIQTLVALPLVLPPTVLGFYLLILMGPSGPVGWLTESLGIGLLPFSFKGIVIGSLFYSLPFAVQPVYHAFQSMGRRPMEVAATLGARPLFAFFTVAMPLARKGIATAGILTFAHTVGEFGVILMLGGGITGQTKVASVQIYNHVEAMQYGAAHWLSAGMILFSFAVLLFINARVEKRGEQMPERTEVE</sequence>
<accession>H2CE28</accession>